<proteinExistence type="predicted"/>
<keyword evidence="7" id="KW-1185">Reference proteome</keyword>
<dbReference type="InterPro" id="IPR011009">
    <property type="entry name" value="Kinase-like_dom_sf"/>
</dbReference>
<feature type="region of interest" description="Disordered" evidence="4">
    <location>
        <begin position="157"/>
        <end position="201"/>
    </location>
</feature>
<dbReference type="GO" id="GO:0005634">
    <property type="term" value="C:nucleus"/>
    <property type="evidence" value="ECO:0007669"/>
    <property type="project" value="TreeGrafter"/>
</dbReference>
<dbReference type="Gene3D" id="3.30.200.20">
    <property type="entry name" value="Phosphorylase Kinase, domain 1"/>
    <property type="match status" value="1"/>
</dbReference>
<feature type="compositionally biased region" description="Polar residues" evidence="4">
    <location>
        <begin position="104"/>
        <end position="119"/>
    </location>
</feature>
<evidence type="ECO:0000256" key="3">
    <source>
        <dbReference type="PROSITE-ProRule" id="PRU10141"/>
    </source>
</evidence>
<dbReference type="OrthoDB" id="10252171at2759"/>
<dbReference type="SUPFAM" id="SSF56112">
    <property type="entry name" value="Protein kinase-like (PK-like)"/>
    <property type="match status" value="1"/>
</dbReference>
<dbReference type="Pfam" id="PF00069">
    <property type="entry name" value="Pkinase"/>
    <property type="match status" value="1"/>
</dbReference>
<dbReference type="AlphaFoldDB" id="A0A1M8AAL1"/>
<evidence type="ECO:0000259" key="5">
    <source>
        <dbReference type="PROSITE" id="PS50011"/>
    </source>
</evidence>
<sequence>MPLEHFGSELWRKRPLSDSGSKRLGALMTRAASDGYDEDQSRNNKEKMNEGDDGGLSKLSGVSRSVSWGRGTAQHRPTFKTQKDLPSKNAPNTPSRPGWKSHQARASLSMSPSIDTLQTPKVDDDASSYSPAPGTSSPASSAALSLRSFNSTDLEKAARLGPLDGGSNGSSVSSSSFHACDSTSVLSPSPRRRGNPKGLKLDLEPFESQSLSSTTSLHPLKPAFMSQFRGNKDTPPISPVISQHSGSTRRRINSGSLSPTAFSPQMPPPNSSMSRKSLPSIGAVANDGPVRRHMGSFHSRAQHLNPELSPRLPPSVEENDINAALLELRPGAKLSKNVSRFYHDPWQPASHSGSNTSWPLSPRSVRPFTHSMEDLHSSTSSLRSNALALSFPSILPRPPQSPMLLPEQMDKFDLSDEDGAEIHGLTTRSTTPSRPVSPSPLGSDMQNAKGIQEQLYRKFAVSRQAVNENGSIDSYDVGEKIGSGSYGFVYRGKSKENGDEVVIKYIIKNSIFADSWRRHRVYGTIPGEIFVLLQLQHTKYNPPEQPPLYIKNKARWKAVRDALVAEARGENVMGHPGICKLADFFEDDDYYYMVMPKFGNGEDLFDYVESSPYGLEIQDVKSFLGQIIDVIAFMHASGIVHRDIKDENVILDMHGMIQVIDFGSAAKLRPGRTFDTFSGTMDYAAAEILRGERYAGPPQDIWAYGVLAYVLVCGECPFHDMDEANKGLSAGTQALKTLRHFCLEQSTDVANNGDIIHDNIKITADKDQRKQLYDLICQCLQVDPKKRPSAQNILQHQFFVGKAGWIGACG</sequence>
<feature type="region of interest" description="Disordered" evidence="4">
    <location>
        <begin position="226"/>
        <end position="278"/>
    </location>
</feature>
<keyword evidence="6" id="KW-0418">Kinase</keyword>
<dbReference type="VEuPathDB" id="FungiDB:MSYG_3894"/>
<feature type="region of interest" description="Disordered" evidence="4">
    <location>
        <begin position="1"/>
        <end position="144"/>
    </location>
</feature>
<feature type="binding site" evidence="3">
    <location>
        <position position="508"/>
    </location>
    <ligand>
        <name>ATP</name>
        <dbReference type="ChEBI" id="CHEBI:30616"/>
    </ligand>
</feature>
<keyword evidence="6" id="KW-0723">Serine/threonine-protein kinase</keyword>
<dbReference type="Gene3D" id="1.10.510.10">
    <property type="entry name" value="Transferase(Phosphotransferase) domain 1"/>
    <property type="match status" value="1"/>
</dbReference>
<dbReference type="GO" id="GO:0005829">
    <property type="term" value="C:cytosol"/>
    <property type="evidence" value="ECO:0007669"/>
    <property type="project" value="TreeGrafter"/>
</dbReference>
<dbReference type="PROSITE" id="PS00107">
    <property type="entry name" value="PROTEIN_KINASE_ATP"/>
    <property type="match status" value="1"/>
</dbReference>
<dbReference type="Proteomes" id="UP000186303">
    <property type="component" value="Chromosome 6"/>
</dbReference>
<dbReference type="OMA" id="DVIAFMH"/>
<dbReference type="InterPro" id="IPR000719">
    <property type="entry name" value="Prot_kinase_dom"/>
</dbReference>
<feature type="compositionally biased region" description="Basic and acidic residues" evidence="4">
    <location>
        <begin position="1"/>
        <end position="16"/>
    </location>
</feature>
<evidence type="ECO:0000313" key="7">
    <source>
        <dbReference type="Proteomes" id="UP000186303"/>
    </source>
</evidence>
<feature type="region of interest" description="Disordered" evidence="4">
    <location>
        <begin position="423"/>
        <end position="444"/>
    </location>
</feature>
<dbReference type="EMBL" id="LT671826">
    <property type="protein sequence ID" value="SHO79545.1"/>
    <property type="molecule type" value="Genomic_DNA"/>
</dbReference>
<evidence type="ECO:0000256" key="1">
    <source>
        <dbReference type="ARBA" id="ARBA00022741"/>
    </source>
</evidence>
<organism evidence="6 7">
    <name type="scientific">Malassezia sympodialis (strain ATCC 42132)</name>
    <name type="common">Atopic eczema-associated yeast</name>
    <dbReference type="NCBI Taxonomy" id="1230383"/>
    <lineage>
        <taxon>Eukaryota</taxon>
        <taxon>Fungi</taxon>
        <taxon>Dikarya</taxon>
        <taxon>Basidiomycota</taxon>
        <taxon>Ustilaginomycotina</taxon>
        <taxon>Malasseziomycetes</taxon>
        <taxon>Malasseziales</taxon>
        <taxon>Malasseziaceae</taxon>
        <taxon>Malassezia</taxon>
    </lineage>
</organism>
<name>A0A1M8AAL1_MALS4</name>
<keyword evidence="1 3" id="KW-0547">Nucleotide-binding</keyword>
<dbReference type="InterPro" id="IPR008271">
    <property type="entry name" value="Ser/Thr_kinase_AS"/>
</dbReference>
<feature type="compositionally biased region" description="Basic and acidic residues" evidence="4">
    <location>
        <begin position="39"/>
        <end position="50"/>
    </location>
</feature>
<dbReference type="PROSITE" id="PS00108">
    <property type="entry name" value="PROTEIN_KINASE_ST"/>
    <property type="match status" value="1"/>
</dbReference>
<gene>
    <name evidence="6" type="ORF">MSYG_3894</name>
</gene>
<feature type="compositionally biased region" description="Polar residues" evidence="4">
    <location>
        <begin position="253"/>
        <end position="262"/>
    </location>
</feature>
<feature type="compositionally biased region" description="Low complexity" evidence="4">
    <location>
        <begin position="60"/>
        <end position="71"/>
    </location>
</feature>
<dbReference type="GO" id="GO:0004674">
    <property type="term" value="F:protein serine/threonine kinase activity"/>
    <property type="evidence" value="ECO:0007669"/>
    <property type="project" value="UniProtKB-KW"/>
</dbReference>
<dbReference type="GO" id="GO:0005524">
    <property type="term" value="F:ATP binding"/>
    <property type="evidence" value="ECO:0007669"/>
    <property type="project" value="UniProtKB-UniRule"/>
</dbReference>
<evidence type="ECO:0000256" key="4">
    <source>
        <dbReference type="SAM" id="MobiDB-lite"/>
    </source>
</evidence>
<dbReference type="PROSITE" id="PS50011">
    <property type="entry name" value="PROTEIN_KINASE_DOM"/>
    <property type="match status" value="1"/>
</dbReference>
<dbReference type="PANTHER" id="PTHR24346:SF51">
    <property type="entry name" value="PAS DOMAIN-CONTAINING SERINE_THREONINE-PROTEIN KINASE"/>
    <property type="match status" value="1"/>
</dbReference>
<feature type="compositionally biased region" description="Low complexity" evidence="4">
    <location>
        <begin position="127"/>
        <end position="144"/>
    </location>
</feature>
<accession>A0A1M8AAL1</accession>
<reference evidence="7" key="1">
    <citation type="journal article" date="2017" name="Nucleic Acids Res.">
        <title>Proteogenomics produces comprehensive and highly accurate protein-coding gene annotation in a complete genome assembly of Malassezia sympodialis.</title>
        <authorList>
            <person name="Zhu Y."/>
            <person name="Engstroem P.G."/>
            <person name="Tellgren-Roth C."/>
            <person name="Baudo C.D."/>
            <person name="Kennell J.C."/>
            <person name="Sun S."/>
            <person name="Billmyre R.B."/>
            <person name="Schroeder M.S."/>
            <person name="Andersson A."/>
            <person name="Holm T."/>
            <person name="Sigurgeirsson B."/>
            <person name="Wu G."/>
            <person name="Sankaranarayanan S.R."/>
            <person name="Siddharthan R."/>
            <person name="Sanyal K."/>
            <person name="Lundeberg J."/>
            <person name="Nystedt B."/>
            <person name="Boekhout T."/>
            <person name="Dawson T.L. Jr."/>
            <person name="Heitman J."/>
            <person name="Scheynius A."/>
            <person name="Lehtioe J."/>
        </authorList>
    </citation>
    <scope>NUCLEOTIDE SEQUENCE [LARGE SCALE GENOMIC DNA]</scope>
    <source>
        <strain evidence="7">ATCC 42132</strain>
    </source>
</reference>
<dbReference type="STRING" id="1230383.A0A1M8AAL1"/>
<dbReference type="PANTHER" id="PTHR24346">
    <property type="entry name" value="MAP/MICROTUBULE AFFINITY-REGULATING KINASE"/>
    <property type="match status" value="1"/>
</dbReference>
<protein>
    <submittedName>
        <fullName evidence="6">Similar to S.cerevisiae protein PSK1 (PAS domain-containing serine/threonine protein kinase)</fullName>
    </submittedName>
</protein>
<dbReference type="InterPro" id="IPR017441">
    <property type="entry name" value="Protein_kinase_ATP_BS"/>
</dbReference>
<keyword evidence="6" id="KW-0808">Transferase</keyword>
<evidence type="ECO:0000313" key="6">
    <source>
        <dbReference type="EMBL" id="SHO79545.1"/>
    </source>
</evidence>
<feature type="domain" description="Protein kinase" evidence="5">
    <location>
        <begin position="475"/>
        <end position="799"/>
    </location>
</feature>
<dbReference type="GO" id="GO:0035556">
    <property type="term" value="P:intracellular signal transduction"/>
    <property type="evidence" value="ECO:0007669"/>
    <property type="project" value="TreeGrafter"/>
</dbReference>
<evidence type="ECO:0000256" key="2">
    <source>
        <dbReference type="ARBA" id="ARBA00022840"/>
    </source>
</evidence>
<feature type="compositionally biased region" description="Low complexity" evidence="4">
    <location>
        <begin position="426"/>
        <end position="440"/>
    </location>
</feature>
<dbReference type="GO" id="GO:0045719">
    <property type="term" value="P:negative regulation of glycogen biosynthetic process"/>
    <property type="evidence" value="ECO:0007669"/>
    <property type="project" value="TreeGrafter"/>
</dbReference>
<keyword evidence="2 3" id="KW-0067">ATP-binding</keyword>
<dbReference type="SMART" id="SM00220">
    <property type="entry name" value="S_TKc"/>
    <property type="match status" value="1"/>
</dbReference>